<dbReference type="EMBL" id="WIWC01000058">
    <property type="protein sequence ID" value="MQT82685.1"/>
    <property type="molecule type" value="Genomic_DNA"/>
</dbReference>
<organism evidence="2">
    <name type="scientific">Pseudomonas helleri</name>
    <dbReference type="NCBI Taxonomy" id="1608996"/>
    <lineage>
        <taxon>Bacteria</taxon>
        <taxon>Pseudomonadati</taxon>
        <taxon>Pseudomonadota</taxon>
        <taxon>Gammaproteobacteria</taxon>
        <taxon>Pseudomonadales</taxon>
        <taxon>Pseudomonadaceae</taxon>
        <taxon>Pseudomonas</taxon>
    </lineage>
</organism>
<dbReference type="PANTHER" id="PTHR33420">
    <property type="entry name" value="FIMBRIAL SUBUNIT ELFA-RELATED"/>
    <property type="match status" value="1"/>
</dbReference>
<reference evidence="2" key="1">
    <citation type="submission" date="2019-10" db="EMBL/GenBank/DDBJ databases">
        <title>Evaluation of single-gene subtyping targets for Pseudomonas.</title>
        <authorList>
            <person name="Reichler S.J."/>
            <person name="Orsi R.H."/>
            <person name="Wiedmann M."/>
            <person name="Martin N.H."/>
            <person name="Murphy S.I."/>
        </authorList>
    </citation>
    <scope>NUCLEOTIDE SEQUENCE</scope>
    <source>
        <strain evidence="2">FSL R10-2339</strain>
    </source>
</reference>
<dbReference type="Pfam" id="PF00419">
    <property type="entry name" value="Fimbrial"/>
    <property type="match status" value="1"/>
</dbReference>
<evidence type="ECO:0000313" key="2">
    <source>
        <dbReference type="EMBL" id="MQT82685.1"/>
    </source>
</evidence>
<dbReference type="InterPro" id="IPR000259">
    <property type="entry name" value="Adhesion_dom_fimbrial"/>
</dbReference>
<dbReference type="Gene3D" id="2.60.40.1090">
    <property type="entry name" value="Fimbrial-type adhesion domain"/>
    <property type="match status" value="1"/>
</dbReference>
<dbReference type="InterPro" id="IPR036937">
    <property type="entry name" value="Adhesion_dom_fimbrial_sf"/>
</dbReference>
<dbReference type="InterPro" id="IPR008966">
    <property type="entry name" value="Adhesion_dom_sf"/>
</dbReference>
<dbReference type="GO" id="GO:0009289">
    <property type="term" value="C:pilus"/>
    <property type="evidence" value="ECO:0007669"/>
    <property type="project" value="InterPro"/>
</dbReference>
<proteinExistence type="predicted"/>
<comment type="caution">
    <text evidence="2">The sequence shown here is derived from an EMBL/GenBank/DDBJ whole genome shotgun (WGS) entry which is preliminary data.</text>
</comment>
<dbReference type="InterPro" id="IPR050263">
    <property type="entry name" value="Bact_Fimbrial_Adh_Pro"/>
</dbReference>
<gene>
    <name evidence="2" type="ORF">GHN86_21855</name>
</gene>
<evidence type="ECO:0000259" key="1">
    <source>
        <dbReference type="Pfam" id="PF00419"/>
    </source>
</evidence>
<dbReference type="PANTHER" id="PTHR33420:SF9">
    <property type="entry name" value="MINOR FIMBRIAL SUBUNIT"/>
    <property type="match status" value="1"/>
</dbReference>
<feature type="domain" description="Fimbrial-type adhesion" evidence="1">
    <location>
        <begin position="32"/>
        <end position="179"/>
    </location>
</feature>
<dbReference type="AlphaFoldDB" id="A0A6A7Z4F4"/>
<name>A0A6A7Z4F4_9PSED</name>
<dbReference type="GO" id="GO:0043709">
    <property type="term" value="P:cell adhesion involved in single-species biofilm formation"/>
    <property type="evidence" value="ECO:0007669"/>
    <property type="project" value="TreeGrafter"/>
</dbReference>
<dbReference type="SUPFAM" id="SSF49401">
    <property type="entry name" value="Bacterial adhesins"/>
    <property type="match status" value="1"/>
</dbReference>
<sequence>MNSKGRAIVSRVLFSVSFWLMTDGVYAADNLSFKGRLVAEPCTIRPGDEALELDLKEASAQELYLNNRTTGRSFEIHLEGCDTSIADSVTTTFSGVESTELPGFLRLDGGSAASGVAIGLETPDNTPLPLNVTSDKQTLNDGPNSIALKAYIKGEPRALTDRLIVAGMFTATSTFTLNYP</sequence>
<protein>
    <submittedName>
        <fullName evidence="2">Fimbrial protein</fullName>
    </submittedName>
</protein>
<accession>A0A6A7Z4F4</accession>